<dbReference type="SUPFAM" id="SSF53335">
    <property type="entry name" value="S-adenosyl-L-methionine-dependent methyltransferases"/>
    <property type="match status" value="1"/>
</dbReference>
<protein>
    <recommendedName>
        <fullName evidence="4">FkbM family methyltransferase</fullName>
    </recommendedName>
</protein>
<gene>
    <name evidence="2" type="ORF">ATI53_107110</name>
</gene>
<accession>A0A327XJI1</accession>
<dbReference type="RefSeq" id="WP_211315408.1">
    <property type="nucleotide sequence ID" value="NZ_QLMG01000071.1"/>
</dbReference>
<dbReference type="InterPro" id="IPR029063">
    <property type="entry name" value="SAM-dependent_MTases_sf"/>
</dbReference>
<evidence type="ECO:0000256" key="1">
    <source>
        <dbReference type="SAM" id="Coils"/>
    </source>
</evidence>
<keyword evidence="3" id="KW-1185">Reference proteome</keyword>
<name>A0A327XJI1_9RHOB</name>
<comment type="caution">
    <text evidence="2">The sequence shown here is derived from an EMBL/GenBank/DDBJ whole genome shotgun (WGS) entry which is preliminary data.</text>
</comment>
<evidence type="ECO:0000313" key="2">
    <source>
        <dbReference type="EMBL" id="RAK09298.1"/>
    </source>
</evidence>
<reference evidence="2 3" key="1">
    <citation type="submission" date="2018-06" db="EMBL/GenBank/DDBJ databases">
        <title>Genomic Encyclopedia of Archaeal and Bacterial Type Strains, Phase II (KMG-II): from individual species to whole genera.</title>
        <authorList>
            <person name="Goeker M."/>
        </authorList>
    </citation>
    <scope>NUCLEOTIDE SEQUENCE [LARGE SCALE GENOMIC DNA]</scope>
    <source>
        <strain evidence="2 3">DSM 22011</strain>
    </source>
</reference>
<keyword evidence="1" id="KW-0175">Coiled coil</keyword>
<dbReference type="AlphaFoldDB" id="A0A327XJI1"/>
<feature type="coiled-coil region" evidence="1">
    <location>
        <begin position="360"/>
        <end position="405"/>
    </location>
</feature>
<evidence type="ECO:0000313" key="3">
    <source>
        <dbReference type="Proteomes" id="UP000249165"/>
    </source>
</evidence>
<proteinExistence type="predicted"/>
<sequence length="416" mass="44651">MTMQLDGIEWKDEVGVILHIGAGYGGDLAALQALPATRILLVEPNSGCLPELRNAARQDARIEVIEAAVSTMPTARAPLHVFNIEAQSSLRTPTDALRTLFPALRQIAAPEVALISPEALLAQALPDGVRGGLAIIDAPGETGALLEGLLAAGLAGRVEYLLLRLSREVLFEGGTDAGTVLETAREGGYQLLSSDEADSDFPVYLLRVDIVARALGAKLLRVEGEVAERDAQIAELSVIKQSVEQRVQEQASDLEATRATLRQKDAQIARMRGQIENSAQGVREKTESLEAVRAKLDAQVEASAERQKEQADRIAELEAMLYAQKATAEAQLVALEASLAANLERIAALEVQGDARGAELEAARTRIAELDADRQAVLTERELQSAEMKGELEAARERIEDLIAAEHVAVNSVCEL</sequence>
<dbReference type="EMBL" id="QLMG01000071">
    <property type="protein sequence ID" value="RAK09298.1"/>
    <property type="molecule type" value="Genomic_DNA"/>
</dbReference>
<evidence type="ECO:0008006" key="4">
    <source>
        <dbReference type="Google" id="ProtNLM"/>
    </source>
</evidence>
<feature type="non-terminal residue" evidence="2">
    <location>
        <position position="416"/>
    </location>
</feature>
<dbReference type="Proteomes" id="UP000249165">
    <property type="component" value="Unassembled WGS sequence"/>
</dbReference>
<organism evidence="2 3">
    <name type="scientific">Salipiger aestuarii</name>
    <dbReference type="NCBI Taxonomy" id="568098"/>
    <lineage>
        <taxon>Bacteria</taxon>
        <taxon>Pseudomonadati</taxon>
        <taxon>Pseudomonadota</taxon>
        <taxon>Alphaproteobacteria</taxon>
        <taxon>Rhodobacterales</taxon>
        <taxon>Roseobacteraceae</taxon>
        <taxon>Salipiger</taxon>
    </lineage>
</organism>